<dbReference type="GO" id="GO:0000156">
    <property type="term" value="F:phosphorelay response regulator activity"/>
    <property type="evidence" value="ECO:0007669"/>
    <property type="project" value="TreeGrafter"/>
</dbReference>
<evidence type="ECO:0000256" key="6">
    <source>
        <dbReference type="PROSITE-ProRule" id="PRU00169"/>
    </source>
</evidence>
<evidence type="ECO:0000259" key="9">
    <source>
        <dbReference type="PROSITE" id="PS51755"/>
    </source>
</evidence>
<keyword evidence="3" id="KW-0805">Transcription regulation</keyword>
<dbReference type="PANTHER" id="PTHR48111">
    <property type="entry name" value="REGULATOR OF RPOS"/>
    <property type="match status" value="1"/>
</dbReference>
<evidence type="ECO:0000256" key="4">
    <source>
        <dbReference type="ARBA" id="ARBA00023125"/>
    </source>
</evidence>
<dbReference type="EMBL" id="CADCUL010000091">
    <property type="protein sequence ID" value="CAA9372556.1"/>
    <property type="molecule type" value="Genomic_DNA"/>
</dbReference>
<keyword evidence="4 7" id="KW-0238">DNA-binding</keyword>
<protein>
    <submittedName>
        <fullName evidence="10">Two-component transcriptional response regulator, LuxR family</fullName>
    </submittedName>
</protein>
<dbReference type="Gene3D" id="1.10.10.10">
    <property type="entry name" value="Winged helix-like DNA-binding domain superfamily/Winged helix DNA-binding domain"/>
    <property type="match status" value="1"/>
</dbReference>
<sequence length="248" mass="27198">MAWRDTGSQGTLSGKANDGLGGRVRILVVEDERNLASALARGLRAEGFAVDAVYDGVSGLQAAHGGEYDGIVLDIMLPRMSGYDVVRTLRARKVWTPVLMLTAKDGEYDIADALDLGADDYLAKPFSFVVLLARLRALIRRGAPERPTRLTAGDLTLDPASRQAWRGEVELQLTTREFAVLEFLMRHAGAVVSKSELLTHVWDEYFDGDPNVVEVYVGYLRRKIDAPFGRRSIETVRGAGYRLEASGG</sequence>
<keyword evidence="5" id="KW-0804">Transcription</keyword>
<keyword evidence="2" id="KW-0902">Two-component regulatory system</keyword>
<dbReference type="GO" id="GO:0000976">
    <property type="term" value="F:transcription cis-regulatory region binding"/>
    <property type="evidence" value="ECO:0007669"/>
    <property type="project" value="TreeGrafter"/>
</dbReference>
<dbReference type="SMART" id="SM00448">
    <property type="entry name" value="REC"/>
    <property type="match status" value="1"/>
</dbReference>
<dbReference type="PROSITE" id="PS51755">
    <property type="entry name" value="OMPR_PHOB"/>
    <property type="match status" value="1"/>
</dbReference>
<keyword evidence="1 6" id="KW-0597">Phosphoprotein</keyword>
<dbReference type="InterPro" id="IPR039420">
    <property type="entry name" value="WalR-like"/>
</dbReference>
<dbReference type="GO" id="GO:0005829">
    <property type="term" value="C:cytosol"/>
    <property type="evidence" value="ECO:0007669"/>
    <property type="project" value="TreeGrafter"/>
</dbReference>
<organism evidence="10">
    <name type="scientific">uncultured Nocardioidaceae bacterium</name>
    <dbReference type="NCBI Taxonomy" id="253824"/>
    <lineage>
        <taxon>Bacteria</taxon>
        <taxon>Bacillati</taxon>
        <taxon>Actinomycetota</taxon>
        <taxon>Actinomycetes</taxon>
        <taxon>Propionibacteriales</taxon>
        <taxon>Nocardioidaceae</taxon>
        <taxon>environmental samples</taxon>
    </lineage>
</organism>
<evidence type="ECO:0000313" key="10">
    <source>
        <dbReference type="EMBL" id="CAA9372556.1"/>
    </source>
</evidence>
<dbReference type="Pfam" id="PF00486">
    <property type="entry name" value="Trans_reg_C"/>
    <property type="match status" value="1"/>
</dbReference>
<feature type="modified residue" description="4-aspartylphosphate" evidence="6">
    <location>
        <position position="74"/>
    </location>
</feature>
<dbReference type="AlphaFoldDB" id="A0A6J4MYD0"/>
<feature type="domain" description="OmpR/PhoB-type" evidence="9">
    <location>
        <begin position="147"/>
        <end position="245"/>
    </location>
</feature>
<dbReference type="InterPro" id="IPR001867">
    <property type="entry name" value="OmpR/PhoB-type_DNA-bd"/>
</dbReference>
<dbReference type="PANTHER" id="PTHR48111:SF36">
    <property type="entry name" value="TRANSCRIPTIONAL REGULATORY PROTEIN CUTR"/>
    <property type="match status" value="1"/>
</dbReference>
<dbReference type="InterPro" id="IPR036388">
    <property type="entry name" value="WH-like_DNA-bd_sf"/>
</dbReference>
<feature type="DNA-binding region" description="OmpR/PhoB-type" evidence="7">
    <location>
        <begin position="147"/>
        <end position="245"/>
    </location>
</feature>
<dbReference type="GO" id="GO:0032993">
    <property type="term" value="C:protein-DNA complex"/>
    <property type="evidence" value="ECO:0007669"/>
    <property type="project" value="TreeGrafter"/>
</dbReference>
<evidence type="ECO:0000256" key="1">
    <source>
        <dbReference type="ARBA" id="ARBA00022553"/>
    </source>
</evidence>
<dbReference type="CDD" id="cd00383">
    <property type="entry name" value="trans_reg_C"/>
    <property type="match status" value="1"/>
</dbReference>
<dbReference type="Gene3D" id="3.40.50.2300">
    <property type="match status" value="1"/>
</dbReference>
<dbReference type="InterPro" id="IPR011006">
    <property type="entry name" value="CheY-like_superfamily"/>
</dbReference>
<reference evidence="10" key="1">
    <citation type="submission" date="2020-02" db="EMBL/GenBank/DDBJ databases">
        <authorList>
            <person name="Meier V. D."/>
        </authorList>
    </citation>
    <scope>NUCLEOTIDE SEQUENCE</scope>
    <source>
        <strain evidence="10">AVDCRST_MAG21</strain>
    </source>
</reference>
<evidence type="ECO:0000259" key="8">
    <source>
        <dbReference type="PROSITE" id="PS50110"/>
    </source>
</evidence>
<dbReference type="FunFam" id="1.10.10.10:FF:000005">
    <property type="entry name" value="Two-component system response regulator"/>
    <property type="match status" value="1"/>
</dbReference>
<dbReference type="FunFam" id="3.40.50.2300:FF:000001">
    <property type="entry name" value="DNA-binding response regulator PhoB"/>
    <property type="match status" value="1"/>
</dbReference>
<name>A0A6J4MYD0_9ACTN</name>
<evidence type="ECO:0000256" key="2">
    <source>
        <dbReference type="ARBA" id="ARBA00023012"/>
    </source>
</evidence>
<proteinExistence type="predicted"/>
<evidence type="ECO:0000256" key="3">
    <source>
        <dbReference type="ARBA" id="ARBA00023015"/>
    </source>
</evidence>
<dbReference type="SUPFAM" id="SSF52172">
    <property type="entry name" value="CheY-like"/>
    <property type="match status" value="1"/>
</dbReference>
<feature type="domain" description="Response regulatory" evidence="8">
    <location>
        <begin position="25"/>
        <end position="139"/>
    </location>
</feature>
<dbReference type="SMART" id="SM00862">
    <property type="entry name" value="Trans_reg_C"/>
    <property type="match status" value="1"/>
</dbReference>
<dbReference type="InterPro" id="IPR001789">
    <property type="entry name" value="Sig_transdc_resp-reg_receiver"/>
</dbReference>
<gene>
    <name evidence="10" type="ORF">AVDCRST_MAG21-1160</name>
</gene>
<evidence type="ECO:0000256" key="7">
    <source>
        <dbReference type="PROSITE-ProRule" id="PRU01091"/>
    </source>
</evidence>
<dbReference type="GO" id="GO:0006355">
    <property type="term" value="P:regulation of DNA-templated transcription"/>
    <property type="evidence" value="ECO:0007669"/>
    <property type="project" value="InterPro"/>
</dbReference>
<evidence type="ECO:0000256" key="5">
    <source>
        <dbReference type="ARBA" id="ARBA00023163"/>
    </source>
</evidence>
<dbReference type="Pfam" id="PF00072">
    <property type="entry name" value="Response_reg"/>
    <property type="match status" value="1"/>
</dbReference>
<accession>A0A6J4MYD0</accession>
<dbReference type="PROSITE" id="PS50110">
    <property type="entry name" value="RESPONSE_REGULATORY"/>
    <property type="match status" value="1"/>
</dbReference>